<sequence length="629" mass="70036">MSSFSKPSPEHDPVKPNPKQVAQTVSRSEKTWYAHIAATIEREELPQTCFEPAALLGKVPAVPNGSFPERVGRLKKSVLDGQLVGVGHSNWEITGRTDCGLGGRERKTGDCPIVLGVRESTPIRFHANPDRPRRGVISAITAGLGYILSKRLVELQSHNNDDISSPPSHVYYTNKVAAVCLEGSPQPATLCPSVFIGDVDDEACRWWQALLATGQGWKAEIAADNGGAFLPPWAIQIKDKFICQVKCDRGTSNKSELSPPSSLRAMMFLRNFCELHNATTEFSIALVTALMLPVHNFYGVPANLQWQILDDGCCPRVSPRDNQLEMFWSNIQRYLSLCGHPRGVMSNLCGGFWEPDIPCNLVHAWFYPPFEHLPTVEGISGSTQRHHEALLRVCVCRRPKLAPLFLGANMSGVMSLVLRFVKSGIPVLDLDAAGWAGCEQGFIQNSGQQTHVQSNSMSRADIWRLLYITEEYPSPPLTPWKPFGEMALQDIPLQASTHQGCCDHYLMYQLWRWELVDGSFLEDEGLHQDDLKVSSIVHGEYCPTSIPLRLPFIQDTASENATRNAFQWVTVNGDGFSPREREIYKHEWVGVGDDFSDYSTADDSESGDDERTKSIPSSLQATRDWLMQL</sequence>
<dbReference type="Proteomes" id="UP000249402">
    <property type="component" value="Unassembled WGS sequence"/>
</dbReference>
<dbReference type="AlphaFoldDB" id="A0A395GSS7"/>
<accession>A0A395GSS7</accession>
<reference evidence="2 3" key="1">
    <citation type="submission" date="2018-02" db="EMBL/GenBank/DDBJ databases">
        <title>The genomes of Aspergillus section Nigri reveals drivers in fungal speciation.</title>
        <authorList>
            <consortium name="DOE Joint Genome Institute"/>
            <person name="Vesth T.C."/>
            <person name="Nybo J."/>
            <person name="Theobald S."/>
            <person name="Brandl J."/>
            <person name="Frisvad J.C."/>
            <person name="Nielsen K.F."/>
            <person name="Lyhne E.K."/>
            <person name="Kogle M.E."/>
            <person name="Kuo A."/>
            <person name="Riley R."/>
            <person name="Clum A."/>
            <person name="Nolan M."/>
            <person name="Lipzen A."/>
            <person name="Salamov A."/>
            <person name="Henrissat B."/>
            <person name="Wiebenga A."/>
            <person name="De vries R.P."/>
            <person name="Grigoriev I.V."/>
            <person name="Mortensen U.H."/>
            <person name="Andersen M.R."/>
            <person name="Baker S.E."/>
        </authorList>
    </citation>
    <scope>NUCLEOTIDE SEQUENCE [LARGE SCALE GENOMIC DNA]</scope>
    <source>
        <strain evidence="2 3">CBS 121593</strain>
    </source>
</reference>
<protein>
    <submittedName>
        <fullName evidence="2">Uncharacterized protein</fullName>
    </submittedName>
</protein>
<name>A0A395GSS7_9EURO</name>
<feature type="region of interest" description="Disordered" evidence="1">
    <location>
        <begin position="597"/>
        <end position="616"/>
    </location>
</feature>
<feature type="region of interest" description="Disordered" evidence="1">
    <location>
        <begin position="1"/>
        <end position="26"/>
    </location>
</feature>
<proteinExistence type="predicted"/>
<organism evidence="2 3">
    <name type="scientific">Aspergillus ibericus CBS 121593</name>
    <dbReference type="NCBI Taxonomy" id="1448316"/>
    <lineage>
        <taxon>Eukaryota</taxon>
        <taxon>Fungi</taxon>
        <taxon>Dikarya</taxon>
        <taxon>Ascomycota</taxon>
        <taxon>Pezizomycotina</taxon>
        <taxon>Eurotiomycetes</taxon>
        <taxon>Eurotiomycetidae</taxon>
        <taxon>Eurotiales</taxon>
        <taxon>Aspergillaceae</taxon>
        <taxon>Aspergillus</taxon>
        <taxon>Aspergillus subgen. Circumdati</taxon>
    </lineage>
</organism>
<evidence type="ECO:0000313" key="2">
    <source>
        <dbReference type="EMBL" id="RAK97747.1"/>
    </source>
</evidence>
<feature type="compositionally biased region" description="Acidic residues" evidence="1">
    <location>
        <begin position="597"/>
        <end position="608"/>
    </location>
</feature>
<dbReference type="RefSeq" id="XP_025572075.1">
    <property type="nucleotide sequence ID" value="XM_025714067.1"/>
</dbReference>
<dbReference type="OrthoDB" id="3549294at2759"/>
<keyword evidence="3" id="KW-1185">Reference proteome</keyword>
<evidence type="ECO:0000313" key="3">
    <source>
        <dbReference type="Proteomes" id="UP000249402"/>
    </source>
</evidence>
<dbReference type="VEuPathDB" id="FungiDB:BO80DRAFT_185487"/>
<gene>
    <name evidence="2" type="ORF">BO80DRAFT_185487</name>
</gene>
<evidence type="ECO:0000256" key="1">
    <source>
        <dbReference type="SAM" id="MobiDB-lite"/>
    </source>
</evidence>
<dbReference type="EMBL" id="KZ824460">
    <property type="protein sequence ID" value="RAK97747.1"/>
    <property type="molecule type" value="Genomic_DNA"/>
</dbReference>
<dbReference type="GeneID" id="37218932"/>